<proteinExistence type="predicted"/>
<dbReference type="EMBL" id="GBXM01022873">
    <property type="protein sequence ID" value="JAH85704.1"/>
    <property type="molecule type" value="Transcribed_RNA"/>
</dbReference>
<reference evidence="1" key="1">
    <citation type="submission" date="2014-11" db="EMBL/GenBank/DDBJ databases">
        <authorList>
            <person name="Amaro Gonzalez C."/>
        </authorList>
    </citation>
    <scope>NUCLEOTIDE SEQUENCE</scope>
</reference>
<reference evidence="1" key="2">
    <citation type="journal article" date="2015" name="Fish Shellfish Immunol.">
        <title>Early steps in the European eel (Anguilla anguilla)-Vibrio vulnificus interaction in the gills: Role of the RtxA13 toxin.</title>
        <authorList>
            <person name="Callol A."/>
            <person name="Pajuelo D."/>
            <person name="Ebbesson L."/>
            <person name="Teles M."/>
            <person name="MacKenzie S."/>
            <person name="Amaro C."/>
        </authorList>
    </citation>
    <scope>NUCLEOTIDE SEQUENCE</scope>
</reference>
<evidence type="ECO:0000313" key="1">
    <source>
        <dbReference type="EMBL" id="JAH85704.1"/>
    </source>
</evidence>
<protein>
    <submittedName>
        <fullName evidence="1">Uncharacterized protein</fullName>
    </submittedName>
</protein>
<accession>A0A0E9W5Q3</accession>
<name>A0A0E9W5Q3_ANGAN</name>
<organism evidence="1">
    <name type="scientific">Anguilla anguilla</name>
    <name type="common">European freshwater eel</name>
    <name type="synonym">Muraena anguilla</name>
    <dbReference type="NCBI Taxonomy" id="7936"/>
    <lineage>
        <taxon>Eukaryota</taxon>
        <taxon>Metazoa</taxon>
        <taxon>Chordata</taxon>
        <taxon>Craniata</taxon>
        <taxon>Vertebrata</taxon>
        <taxon>Euteleostomi</taxon>
        <taxon>Actinopterygii</taxon>
        <taxon>Neopterygii</taxon>
        <taxon>Teleostei</taxon>
        <taxon>Anguilliformes</taxon>
        <taxon>Anguillidae</taxon>
        <taxon>Anguilla</taxon>
    </lineage>
</organism>
<sequence length="12" mass="1411">MKRQQTKMSLCG</sequence>